<dbReference type="EMBL" id="CP071517">
    <property type="protein sequence ID" value="QSX74183.1"/>
    <property type="molecule type" value="Genomic_DNA"/>
</dbReference>
<dbReference type="Proteomes" id="UP000663400">
    <property type="component" value="Chromosome"/>
</dbReference>
<evidence type="ECO:0000256" key="1">
    <source>
        <dbReference type="ARBA" id="ARBA00004167"/>
    </source>
</evidence>
<comment type="subcellular location">
    <subcellularLocation>
        <location evidence="1">Membrane</location>
        <topology evidence="1">Single-pass membrane protein</topology>
    </subcellularLocation>
</comment>
<evidence type="ECO:0000313" key="7">
    <source>
        <dbReference type="EMBL" id="QSX74183.1"/>
    </source>
</evidence>
<accession>A0ABX7R7U4</accession>
<evidence type="ECO:0000256" key="5">
    <source>
        <dbReference type="SAM" id="Phobius"/>
    </source>
</evidence>
<dbReference type="RefSeq" id="WP_200607853.1">
    <property type="nucleotide sequence ID" value="NZ_CP071517.1"/>
</dbReference>
<feature type="domain" description="Translocation and assembly module TamB C-terminal" evidence="6">
    <location>
        <begin position="963"/>
        <end position="1292"/>
    </location>
</feature>
<dbReference type="InterPro" id="IPR007452">
    <property type="entry name" value="TamB_C"/>
</dbReference>
<sequence length="1293" mass="137980">MSEQTPQGSNQTPPDPHEERIAELRQRRRARLRWLAIRASLLAGVLTLALAAFVYWLLTTIGGRDLLLAQIVSRLPENAALSWRSVDGPLTGPLTMNGVRFTYDRIVFTADRVHLDPAIRPLIRKRLRLDALQIANAHLELPKSDEPFELPRWPEVLPEIAPPLELQADDVRVDRFLVTQEGEELIDIRTLRTGLDAQQGKLHVERLYLDSSYGRFNLNGDYVPREDYRTNLTASGLLAAADGRTPARIGLVARGDLSRMNVAIAGHVPAPLHASLVLHGKDDPHWNVVVDAEGLDLGLVTAAEKSDDDQLLIGSFSADGVGGNANLRGEFRQGDLVATVLPSKVRLENQVLDVQPLALRVFDGAVTLRGHADFKDPENASFRFAVNARELKWGGEKSTAQTSGGAAEASPMIGADADLGFAGTLKAWAAIGNATLSRDGEKALVQFDGRGNDERMLLKTLKATMPSGSLDGSGSVAWAPALGWDINARLAGFDPGYFAPEWKGSINGQLATKGSTRDDGGLEIGVDATNLGGRLRNRPLKGQGRFTMHGAGTTGGETAYEGDVALSLGGSRIDAKGKVASNLDVDAKFSPLVLSDLLPDGAGTLRGTLKLSGPRTAPDVVADLTGSGLKYGDYRADSLSAKGRLPWQRGNGAIAVRASGLDVGVPVSSLTLDARGAVEALQVQAQARGDIGTLELSGNANKRGTTWEGALASFQLAPAKGASWRLQQAARFRWDGRNGALSNSCFASSGGGSLCASADWPRRGLDLRGQGLPLTLLVPYLPEREERRPWLLRGEISLEGQLRPVGNAWRGQFNLRSAGGGLKNSERARREMLSYDNLVLNATFDPRRINAELSTAFNSGGHIDARITTGWDDFAPIAGEVSVNTDELVWMELFSPDIVEPKGRLDARITLAGTRARPQLGGQARLSQFTTELPSLAIVLEDGDIRLNAQPDGSARIDGLVRSGEGILNVDGSLNWQNMDAPLTLTLRGQNVLVSDTRDLHAVASPDIQVRYAAGQPLQVTGTVTVPSAKIDLERLDQGVSASPDVVVLDPEDPENTGATPLELDLTLALGDDVRLNGFGLDGSLGGKMRVRSHPGREMTASGQLRVQGRYKAYGQELDITRGELSWSNGPVADPILNIRAERVVGDVTAGVDIRGRASAPTANVWSDPASSQSEALAYLTLGRPLASASTDESKQLNAASAALSAGGSLIASQLGAKLGLDDAGVSDSRALGGSVLGIGKNISPRLYVGYGVSLLGTGQVVMLKYLLRKGFDVQIESSTLENRASLNWRKEK</sequence>
<keyword evidence="3 5" id="KW-1133">Transmembrane helix</keyword>
<evidence type="ECO:0000259" key="6">
    <source>
        <dbReference type="Pfam" id="PF04357"/>
    </source>
</evidence>
<gene>
    <name evidence="7" type="ORF">HIV01_013365</name>
</gene>
<evidence type="ECO:0000313" key="8">
    <source>
        <dbReference type="Proteomes" id="UP000663400"/>
    </source>
</evidence>
<dbReference type="Pfam" id="PF04357">
    <property type="entry name" value="TamB"/>
    <property type="match status" value="1"/>
</dbReference>
<dbReference type="PANTHER" id="PTHR36985">
    <property type="entry name" value="TRANSLOCATION AND ASSEMBLY MODULE SUBUNIT TAMB"/>
    <property type="match status" value="1"/>
</dbReference>
<protein>
    <submittedName>
        <fullName evidence="7">Translocation/assembly module TamB</fullName>
    </submittedName>
</protein>
<keyword evidence="2 5" id="KW-0812">Transmembrane</keyword>
<organism evidence="7 8">
    <name type="scientific">Lysobacter arenosi</name>
    <dbReference type="NCBI Taxonomy" id="2795387"/>
    <lineage>
        <taxon>Bacteria</taxon>
        <taxon>Pseudomonadati</taxon>
        <taxon>Pseudomonadota</taxon>
        <taxon>Gammaproteobacteria</taxon>
        <taxon>Lysobacterales</taxon>
        <taxon>Lysobacteraceae</taxon>
        <taxon>Lysobacter</taxon>
    </lineage>
</organism>
<reference evidence="7 8" key="1">
    <citation type="submission" date="2021-02" db="EMBL/GenBank/DDBJ databases">
        <title>Lysobacter arenosi sp. nov., isolated from soil of gangwondo yeongwol, south Korea.</title>
        <authorList>
            <person name="Kim K.R."/>
            <person name="Kim K.H."/>
            <person name="Jeon C.O."/>
        </authorList>
    </citation>
    <scope>NUCLEOTIDE SEQUENCE [LARGE SCALE GENOMIC DNA]</scope>
    <source>
        <strain evidence="7 8">R7</strain>
    </source>
</reference>
<keyword evidence="4 5" id="KW-0472">Membrane</keyword>
<feature type="transmembrane region" description="Helical" evidence="5">
    <location>
        <begin position="35"/>
        <end position="58"/>
    </location>
</feature>
<keyword evidence="8" id="KW-1185">Reference proteome</keyword>
<evidence type="ECO:0000256" key="2">
    <source>
        <dbReference type="ARBA" id="ARBA00022692"/>
    </source>
</evidence>
<name>A0ABX7R7U4_9GAMM</name>
<dbReference type="PANTHER" id="PTHR36985:SF1">
    <property type="entry name" value="TRANSLOCATION AND ASSEMBLY MODULE SUBUNIT TAMB"/>
    <property type="match status" value="1"/>
</dbReference>
<evidence type="ECO:0000256" key="4">
    <source>
        <dbReference type="ARBA" id="ARBA00023136"/>
    </source>
</evidence>
<evidence type="ECO:0000256" key="3">
    <source>
        <dbReference type="ARBA" id="ARBA00022989"/>
    </source>
</evidence>
<proteinExistence type="predicted"/>